<name>Q4R7W1_MACFA</name>
<protein>
    <submittedName>
        <fullName evidence="2">Testis cDNA clone: QtsA-14244, similar to human nuclear receptor subfamily 1, group I, member 2 (NR1I2),transcript variant 1</fullName>
    </submittedName>
</protein>
<dbReference type="AlphaFoldDB" id="Q4R7W1"/>
<evidence type="ECO:0000313" key="2">
    <source>
        <dbReference type="EMBL" id="BAE00811.1"/>
    </source>
</evidence>
<accession>Q4R7W1</accession>
<sequence>MVQKRLTEGQPDPEPSELPLLGQDRWMLPRADNALLSLSSQGTPAKTAG</sequence>
<evidence type="ECO:0000256" key="1">
    <source>
        <dbReference type="SAM" id="MobiDB-lite"/>
    </source>
</evidence>
<feature type="region of interest" description="Disordered" evidence="1">
    <location>
        <begin position="1"/>
        <end position="20"/>
    </location>
</feature>
<reference evidence="2" key="1">
    <citation type="journal article" date="2005" name="Mol. Biol. Evol.">
        <title>Substitution rate and structural divergence of 5'UTR evolution: comparative analysis between human and cynomolgus monkey cDNAs.</title>
        <authorList>
            <person name="Osada N."/>
            <person name="Hirata M."/>
            <person name="Tanuma R."/>
            <person name="Kusuda J."/>
            <person name="Hida M."/>
            <person name="Suzuki Y."/>
            <person name="Sugano S."/>
            <person name="Gojobori T."/>
            <person name="Shen C.K."/>
            <person name="Wu C.I."/>
            <person name="Hashimoto K."/>
        </authorList>
    </citation>
    <scope>NUCLEOTIDE SEQUENCE</scope>
</reference>
<reference evidence="2" key="2">
    <citation type="submission" date="2005-06" db="EMBL/GenBank/DDBJ databases">
        <title>DNA sequences of macaque genes expressed in brain or testis and its evolutionary implications.</title>
        <authorList>
            <consortium name="International consortium for macaque cDNA sequencing and analysis"/>
        </authorList>
    </citation>
    <scope>NUCLEOTIDE SEQUENCE</scope>
</reference>
<organism evidence="2">
    <name type="scientific">Macaca fascicularis</name>
    <name type="common">Crab-eating macaque</name>
    <name type="synonym">Cynomolgus monkey</name>
    <dbReference type="NCBI Taxonomy" id="9541"/>
    <lineage>
        <taxon>Eukaryota</taxon>
        <taxon>Metazoa</taxon>
        <taxon>Chordata</taxon>
        <taxon>Craniata</taxon>
        <taxon>Vertebrata</taxon>
        <taxon>Euteleostomi</taxon>
        <taxon>Mammalia</taxon>
        <taxon>Eutheria</taxon>
        <taxon>Euarchontoglires</taxon>
        <taxon>Primates</taxon>
        <taxon>Haplorrhini</taxon>
        <taxon>Catarrhini</taxon>
        <taxon>Cercopithecidae</taxon>
        <taxon>Cercopithecinae</taxon>
        <taxon>Macaca</taxon>
    </lineage>
</organism>
<proteinExistence type="evidence at transcript level"/>
<keyword evidence="2" id="KW-0675">Receptor</keyword>
<dbReference type="EMBL" id="AB168700">
    <property type="protein sequence ID" value="BAE00811.1"/>
    <property type="molecule type" value="mRNA"/>
</dbReference>